<keyword evidence="5 9" id="KW-0812">Transmembrane</keyword>
<evidence type="ECO:0000313" key="11">
    <source>
        <dbReference type="EMBL" id="SFQ67144.1"/>
    </source>
</evidence>
<evidence type="ECO:0000256" key="5">
    <source>
        <dbReference type="ARBA" id="ARBA00022692"/>
    </source>
</evidence>
<dbReference type="AlphaFoldDB" id="A0A1I6AEH5"/>
<dbReference type="EMBL" id="FOXV01000018">
    <property type="protein sequence ID" value="SFQ67144.1"/>
    <property type="molecule type" value="Genomic_DNA"/>
</dbReference>
<dbReference type="PANTHER" id="PTHR35011:SF2">
    <property type="entry name" value="2,3-DIKETO-L-GULONATE TRAP TRANSPORTER SMALL PERMEASE PROTEIN YIAM"/>
    <property type="match status" value="1"/>
</dbReference>
<feature type="transmembrane region" description="Helical" evidence="9">
    <location>
        <begin position="108"/>
        <end position="132"/>
    </location>
</feature>
<keyword evidence="4 9" id="KW-0997">Cell inner membrane</keyword>
<name>A0A1I6AEH5_9RHOB</name>
<comment type="subcellular location">
    <subcellularLocation>
        <location evidence="1 9">Cell inner membrane</location>
        <topology evidence="1 9">Multi-pass membrane protein</topology>
    </subcellularLocation>
</comment>
<dbReference type="InterPro" id="IPR055348">
    <property type="entry name" value="DctQ"/>
</dbReference>
<dbReference type="Proteomes" id="UP000243106">
    <property type="component" value="Unassembled WGS sequence"/>
</dbReference>
<dbReference type="InterPro" id="IPR007387">
    <property type="entry name" value="TRAP_DctQ"/>
</dbReference>
<keyword evidence="3" id="KW-1003">Cell membrane</keyword>
<feature type="transmembrane region" description="Helical" evidence="9">
    <location>
        <begin position="156"/>
        <end position="177"/>
    </location>
</feature>
<sequence>MSDDNSAAFDDDGFVPAFSDAPLGAILCSAAAAMSAIGTAAIGALMLLIVADVIGRNFLDAPITGVSEIAARTVVAIVFLQVPAAILQRRLTRADFLVRRLQGASPAAVSALEAAFCIAGAIVFALILWASWPKLPESWASAEFFGVQGVWTIPTWPFRGITVLGAALAVLAALYSATQEMRNIRSRT</sequence>
<organism evidence="11 12">
    <name type="scientific">Roseivivax halotolerans</name>
    <dbReference type="NCBI Taxonomy" id="93684"/>
    <lineage>
        <taxon>Bacteria</taxon>
        <taxon>Pseudomonadati</taxon>
        <taxon>Pseudomonadota</taxon>
        <taxon>Alphaproteobacteria</taxon>
        <taxon>Rhodobacterales</taxon>
        <taxon>Roseobacteraceae</taxon>
        <taxon>Roseivivax</taxon>
    </lineage>
</organism>
<dbReference type="STRING" id="93684.SAMN05421853_11816"/>
<comment type="similarity">
    <text evidence="8 9">Belongs to the TRAP transporter small permease family.</text>
</comment>
<evidence type="ECO:0000256" key="6">
    <source>
        <dbReference type="ARBA" id="ARBA00022989"/>
    </source>
</evidence>
<dbReference type="PANTHER" id="PTHR35011">
    <property type="entry name" value="2,3-DIKETO-L-GULONATE TRAP TRANSPORTER SMALL PERMEASE PROTEIN YIAM"/>
    <property type="match status" value="1"/>
</dbReference>
<evidence type="ECO:0000259" key="10">
    <source>
        <dbReference type="Pfam" id="PF04290"/>
    </source>
</evidence>
<feature type="transmembrane region" description="Helical" evidence="9">
    <location>
        <begin position="23"/>
        <end position="49"/>
    </location>
</feature>
<dbReference type="RefSeq" id="WP_093015493.1">
    <property type="nucleotide sequence ID" value="NZ_FOXV01000018.1"/>
</dbReference>
<comment type="function">
    <text evidence="9">Part of the tripartite ATP-independent periplasmic (TRAP) transport system.</text>
</comment>
<evidence type="ECO:0000256" key="4">
    <source>
        <dbReference type="ARBA" id="ARBA00022519"/>
    </source>
</evidence>
<keyword evidence="12" id="KW-1185">Reference proteome</keyword>
<accession>A0A1I6AEH5</accession>
<dbReference type="Pfam" id="PF04290">
    <property type="entry name" value="DctQ"/>
    <property type="match status" value="1"/>
</dbReference>
<feature type="transmembrane region" description="Helical" evidence="9">
    <location>
        <begin position="69"/>
        <end position="87"/>
    </location>
</feature>
<evidence type="ECO:0000256" key="1">
    <source>
        <dbReference type="ARBA" id="ARBA00004429"/>
    </source>
</evidence>
<gene>
    <name evidence="11" type="ORF">SAMN05421853_11816</name>
</gene>
<proteinExistence type="inferred from homology"/>
<evidence type="ECO:0000256" key="8">
    <source>
        <dbReference type="ARBA" id="ARBA00038436"/>
    </source>
</evidence>
<reference evidence="12" key="1">
    <citation type="submission" date="2016-10" db="EMBL/GenBank/DDBJ databases">
        <authorList>
            <person name="Varghese N."/>
            <person name="Submissions S."/>
        </authorList>
    </citation>
    <scope>NUCLEOTIDE SEQUENCE [LARGE SCALE GENOMIC DNA]</scope>
    <source>
        <strain evidence="12">JCM 10271</strain>
    </source>
</reference>
<keyword evidence="6 9" id="KW-1133">Transmembrane helix</keyword>
<dbReference type="GO" id="GO:0015740">
    <property type="term" value="P:C4-dicarboxylate transport"/>
    <property type="evidence" value="ECO:0007669"/>
    <property type="project" value="TreeGrafter"/>
</dbReference>
<protein>
    <recommendedName>
        <fullName evidence="9">TRAP transporter small permease protein</fullName>
    </recommendedName>
</protein>
<keyword evidence="7 9" id="KW-0472">Membrane</keyword>
<feature type="domain" description="Tripartite ATP-independent periplasmic transporters DctQ component" evidence="10">
    <location>
        <begin position="45"/>
        <end position="182"/>
    </location>
</feature>
<dbReference type="GO" id="GO:0005886">
    <property type="term" value="C:plasma membrane"/>
    <property type="evidence" value="ECO:0007669"/>
    <property type="project" value="UniProtKB-SubCell"/>
</dbReference>
<evidence type="ECO:0000256" key="2">
    <source>
        <dbReference type="ARBA" id="ARBA00022448"/>
    </source>
</evidence>
<evidence type="ECO:0000313" key="12">
    <source>
        <dbReference type="Proteomes" id="UP000243106"/>
    </source>
</evidence>
<comment type="subunit">
    <text evidence="9">The complex comprises the extracytoplasmic solute receptor protein and the two transmembrane proteins.</text>
</comment>
<evidence type="ECO:0000256" key="3">
    <source>
        <dbReference type="ARBA" id="ARBA00022475"/>
    </source>
</evidence>
<dbReference type="GO" id="GO:0022857">
    <property type="term" value="F:transmembrane transporter activity"/>
    <property type="evidence" value="ECO:0007669"/>
    <property type="project" value="UniProtKB-UniRule"/>
</dbReference>
<evidence type="ECO:0000256" key="7">
    <source>
        <dbReference type="ARBA" id="ARBA00023136"/>
    </source>
</evidence>
<keyword evidence="2 9" id="KW-0813">Transport</keyword>
<evidence type="ECO:0000256" key="9">
    <source>
        <dbReference type="RuleBase" id="RU369079"/>
    </source>
</evidence>